<dbReference type="Proteomes" id="UP000468828">
    <property type="component" value="Unassembled WGS sequence"/>
</dbReference>
<accession>A0A6P0H3V8</accession>
<dbReference type="EMBL" id="JAAGWB010000013">
    <property type="protein sequence ID" value="NEN50321.1"/>
    <property type="molecule type" value="Genomic_DNA"/>
</dbReference>
<protein>
    <submittedName>
        <fullName evidence="2">DUF2332 domain-containing protein</fullName>
    </submittedName>
</protein>
<reference evidence="2 4" key="2">
    <citation type="submission" date="2020-02" db="EMBL/GenBank/DDBJ databases">
        <title>The WGS of Modestobacter muralis DSM 100205.</title>
        <authorList>
            <person name="Jiang Z."/>
        </authorList>
    </citation>
    <scope>NUCLEOTIDE SEQUENCE [LARGE SCALE GENOMIC DNA]</scope>
    <source>
        <strain evidence="2 4">DSM 100205</strain>
    </source>
</reference>
<dbReference type="Pfam" id="PF10094">
    <property type="entry name" value="DUF2332"/>
    <property type="match status" value="1"/>
</dbReference>
<keyword evidence="3" id="KW-1185">Reference proteome</keyword>
<name>A0A6P0H3V8_9ACTN</name>
<organism evidence="2 4">
    <name type="scientific">Modestobacter muralis</name>
    <dbReference type="NCBI Taxonomy" id="1608614"/>
    <lineage>
        <taxon>Bacteria</taxon>
        <taxon>Bacillati</taxon>
        <taxon>Actinomycetota</taxon>
        <taxon>Actinomycetes</taxon>
        <taxon>Geodermatophilales</taxon>
        <taxon>Geodermatophilaceae</taxon>
        <taxon>Modestobacter</taxon>
    </lineage>
</organism>
<gene>
    <name evidence="2" type="ORF">G3R41_05105</name>
    <name evidence="1" type="ORF">GCU67_05105</name>
</gene>
<evidence type="ECO:0000313" key="3">
    <source>
        <dbReference type="Proteomes" id="UP000468828"/>
    </source>
</evidence>
<reference evidence="1 3" key="1">
    <citation type="submission" date="2020-01" db="EMBL/GenBank/DDBJ databases">
        <title>the WGS Modestobacter muralis CPCC 204518.</title>
        <authorList>
            <person name="Jiang Z."/>
        </authorList>
    </citation>
    <scope>NUCLEOTIDE SEQUENCE [LARGE SCALE GENOMIC DNA]</scope>
    <source>
        <strain evidence="1 3">DSM 100205</strain>
    </source>
</reference>
<dbReference type="Proteomes" id="UP000471152">
    <property type="component" value="Unassembled WGS sequence"/>
</dbReference>
<evidence type="ECO:0000313" key="2">
    <source>
        <dbReference type="EMBL" id="NEN50321.1"/>
    </source>
</evidence>
<sequence>MRALDDDLQDLAGHYRWFAQVEAAGVSPRYAELAAAVADDADVLGFLGTLPQAKRQANLLLGALTFLHGGPPEDGAQLHAWVVGDGDRLRATMLARATQTNEAARCAALLPVLATLPGPLALIEVGASAGLCLYPDRYGYSYDGVRVGDAGSPVQLRCTVTGDGPVPTRMPEVVARAGADLNPLDPADPEDVAWLQALIWPGMDERRDRLGAAAAVAAREPAEIVRGDLVEQLPGLVARMPREATVVVFHTAVLAYLSTEAREEFVQTVTGLPVRWISQEGVPVLPGVCQRLPEPPAAEESRFLLALDGRPLAYTAPHGGTLDWLPAAAALERSSSS</sequence>
<dbReference type="AlphaFoldDB" id="A0A6P0H3V8"/>
<proteinExistence type="predicted"/>
<dbReference type="RefSeq" id="WP_163609988.1">
    <property type="nucleotide sequence ID" value="NZ_JAAGWB010000013.1"/>
</dbReference>
<evidence type="ECO:0000313" key="1">
    <source>
        <dbReference type="EMBL" id="NEK93554.1"/>
    </source>
</evidence>
<evidence type="ECO:0000313" key="4">
    <source>
        <dbReference type="Proteomes" id="UP000471152"/>
    </source>
</evidence>
<dbReference type="EMBL" id="JAAGWH010000013">
    <property type="protein sequence ID" value="NEK93554.1"/>
    <property type="molecule type" value="Genomic_DNA"/>
</dbReference>
<dbReference type="InterPro" id="IPR011200">
    <property type="entry name" value="UCP012608"/>
</dbReference>
<comment type="caution">
    <text evidence="2">The sequence shown here is derived from an EMBL/GenBank/DDBJ whole genome shotgun (WGS) entry which is preliminary data.</text>
</comment>